<name>A0ABD0VE55_DENTH</name>
<evidence type="ECO:0000313" key="2">
    <source>
        <dbReference type="EMBL" id="KAL0922970.1"/>
    </source>
</evidence>
<dbReference type="EMBL" id="JANQDX010000006">
    <property type="protein sequence ID" value="KAL0922970.1"/>
    <property type="molecule type" value="Genomic_DNA"/>
</dbReference>
<protein>
    <submittedName>
        <fullName evidence="2">Uncharacterized protein</fullName>
    </submittedName>
</protein>
<dbReference type="PANTHER" id="PTHR36792">
    <property type="entry name" value="EXPRESSED PROTEIN"/>
    <property type="match status" value="1"/>
</dbReference>
<organism evidence="2 3">
    <name type="scientific">Dendrobium thyrsiflorum</name>
    <name type="common">Pinecone-like raceme dendrobium</name>
    <name type="synonym">Orchid</name>
    <dbReference type="NCBI Taxonomy" id="117978"/>
    <lineage>
        <taxon>Eukaryota</taxon>
        <taxon>Viridiplantae</taxon>
        <taxon>Streptophyta</taxon>
        <taxon>Embryophyta</taxon>
        <taxon>Tracheophyta</taxon>
        <taxon>Spermatophyta</taxon>
        <taxon>Magnoliopsida</taxon>
        <taxon>Liliopsida</taxon>
        <taxon>Asparagales</taxon>
        <taxon>Orchidaceae</taxon>
        <taxon>Epidendroideae</taxon>
        <taxon>Malaxideae</taxon>
        <taxon>Dendrobiinae</taxon>
        <taxon>Dendrobium</taxon>
    </lineage>
</organism>
<comment type="caution">
    <text evidence="2">The sequence shown here is derived from an EMBL/GenBank/DDBJ whole genome shotgun (WGS) entry which is preliminary data.</text>
</comment>
<feature type="compositionally biased region" description="Low complexity" evidence="1">
    <location>
        <begin position="45"/>
        <end position="55"/>
    </location>
</feature>
<feature type="region of interest" description="Disordered" evidence="1">
    <location>
        <begin position="136"/>
        <end position="161"/>
    </location>
</feature>
<dbReference type="AlphaFoldDB" id="A0ABD0VE55"/>
<dbReference type="Proteomes" id="UP001552299">
    <property type="component" value="Unassembled WGS sequence"/>
</dbReference>
<reference evidence="2 3" key="1">
    <citation type="journal article" date="2024" name="Plant Biotechnol. J.">
        <title>Dendrobium thyrsiflorum genome and its molecular insights into genes involved in important horticultural traits.</title>
        <authorList>
            <person name="Chen B."/>
            <person name="Wang J.Y."/>
            <person name="Zheng P.J."/>
            <person name="Li K.L."/>
            <person name="Liang Y.M."/>
            <person name="Chen X.F."/>
            <person name="Zhang C."/>
            <person name="Zhao X."/>
            <person name="He X."/>
            <person name="Zhang G.Q."/>
            <person name="Liu Z.J."/>
            <person name="Xu Q."/>
        </authorList>
    </citation>
    <scope>NUCLEOTIDE SEQUENCE [LARGE SCALE GENOMIC DNA]</scope>
    <source>
        <strain evidence="2">GZMU011</strain>
    </source>
</reference>
<gene>
    <name evidence="2" type="ORF">M5K25_007005</name>
</gene>
<proteinExistence type="predicted"/>
<evidence type="ECO:0000256" key="1">
    <source>
        <dbReference type="SAM" id="MobiDB-lite"/>
    </source>
</evidence>
<dbReference type="SUPFAM" id="SSF81901">
    <property type="entry name" value="HCP-like"/>
    <property type="match status" value="1"/>
</dbReference>
<feature type="region of interest" description="Disordered" evidence="1">
    <location>
        <begin position="36"/>
        <end position="70"/>
    </location>
</feature>
<sequence length="161" mass="17581">MGTRSPSLTSLRKLARVASERPKAAMFAQANPSLNSLASSREEAAAPIPGDAAGARPSMEGTPGEARLREERMPLSDVVADCVRRWFKDALAEAKTGDFAMQVLVSQMYQSGYGVPRNEKRAKLWFSKASRYRTSVSNVRNKHPGYNASDSDSDEVKNDVS</sequence>
<evidence type="ECO:0000313" key="3">
    <source>
        <dbReference type="Proteomes" id="UP001552299"/>
    </source>
</evidence>
<keyword evidence="3" id="KW-1185">Reference proteome</keyword>
<accession>A0ABD0VE55</accession>
<dbReference type="PANTHER" id="PTHR36792:SF5">
    <property type="entry name" value="SEL1 REPEAT PROTEIN"/>
    <property type="match status" value="1"/>
</dbReference>
<dbReference type="InterPro" id="IPR011990">
    <property type="entry name" value="TPR-like_helical_dom_sf"/>
</dbReference>
<dbReference type="Gene3D" id="1.25.40.10">
    <property type="entry name" value="Tetratricopeptide repeat domain"/>
    <property type="match status" value="1"/>
</dbReference>